<dbReference type="Proteomes" id="UP000425960">
    <property type="component" value="Chromosome"/>
</dbReference>
<keyword evidence="3" id="KW-0408">Iron</keyword>
<keyword evidence="4" id="KW-0411">Iron-sulfur</keyword>
<evidence type="ECO:0000256" key="1">
    <source>
        <dbReference type="ARBA" id="ARBA00022485"/>
    </source>
</evidence>
<sequence length="138" mass="15023">MKHHNVIDPSLSRVRILRLEARALNVPIICMACETAPCIKVCPMNARVRLANGSVVTDTEVCIGCRACVYICPVGSPEANPFTGQTMTCDMCMADTDEPWCVTACRQEGALTMAKGERLTAATVRERAGRIRAILPSR</sequence>
<dbReference type="Pfam" id="PF13247">
    <property type="entry name" value="Fer4_11"/>
    <property type="match status" value="1"/>
</dbReference>
<dbReference type="PROSITE" id="PS51379">
    <property type="entry name" value="4FE4S_FER_2"/>
    <property type="match status" value="1"/>
</dbReference>
<keyword evidence="2" id="KW-0479">Metal-binding</keyword>
<evidence type="ECO:0000313" key="6">
    <source>
        <dbReference type="EMBL" id="BBO85921.1"/>
    </source>
</evidence>
<dbReference type="GO" id="GO:0046872">
    <property type="term" value="F:metal ion binding"/>
    <property type="evidence" value="ECO:0007669"/>
    <property type="project" value="UniProtKB-KW"/>
</dbReference>
<accession>A0A5K8A0K8</accession>
<evidence type="ECO:0000256" key="2">
    <source>
        <dbReference type="ARBA" id="ARBA00022723"/>
    </source>
</evidence>
<proteinExistence type="predicted"/>
<evidence type="ECO:0000256" key="4">
    <source>
        <dbReference type="ARBA" id="ARBA00023014"/>
    </source>
</evidence>
<dbReference type="InterPro" id="IPR017900">
    <property type="entry name" value="4Fe4S_Fe_S_CS"/>
</dbReference>
<dbReference type="AlphaFoldDB" id="A0A5K8A0K8"/>
<dbReference type="KEGG" id="dov:DSCO28_64870"/>
<evidence type="ECO:0000256" key="3">
    <source>
        <dbReference type="ARBA" id="ARBA00023004"/>
    </source>
</evidence>
<evidence type="ECO:0000259" key="5">
    <source>
        <dbReference type="PROSITE" id="PS51379"/>
    </source>
</evidence>
<dbReference type="PROSITE" id="PS00198">
    <property type="entry name" value="4FE4S_FER_1"/>
    <property type="match status" value="1"/>
</dbReference>
<dbReference type="SUPFAM" id="SSF54862">
    <property type="entry name" value="4Fe-4S ferredoxins"/>
    <property type="match status" value="1"/>
</dbReference>
<dbReference type="EMBL" id="AP021876">
    <property type="protein sequence ID" value="BBO85921.1"/>
    <property type="molecule type" value="Genomic_DNA"/>
</dbReference>
<reference evidence="6 7" key="1">
    <citation type="submission" date="2019-11" db="EMBL/GenBank/DDBJ databases">
        <title>Comparative genomics of hydrocarbon-degrading Desulfosarcina strains.</title>
        <authorList>
            <person name="Watanabe M."/>
            <person name="Kojima H."/>
            <person name="Fukui M."/>
        </authorList>
    </citation>
    <scope>NUCLEOTIDE SEQUENCE [LARGE SCALE GENOMIC DNA]</scope>
    <source>
        <strain evidence="6 7">28bB2T</strain>
    </source>
</reference>
<feature type="domain" description="4Fe-4S ferredoxin-type" evidence="5">
    <location>
        <begin position="53"/>
        <end position="82"/>
    </location>
</feature>
<name>A0A5K8A0K8_9BACT</name>
<dbReference type="InterPro" id="IPR017896">
    <property type="entry name" value="4Fe4S_Fe-S-bd"/>
</dbReference>
<dbReference type="PANTHER" id="PTHR43177:SF3">
    <property type="entry name" value="PROTEIN NRFC HOMOLOG"/>
    <property type="match status" value="1"/>
</dbReference>
<organism evidence="6 7">
    <name type="scientific">Desulfosarcina ovata subsp. sediminis</name>
    <dbReference type="NCBI Taxonomy" id="885957"/>
    <lineage>
        <taxon>Bacteria</taxon>
        <taxon>Pseudomonadati</taxon>
        <taxon>Thermodesulfobacteriota</taxon>
        <taxon>Desulfobacteria</taxon>
        <taxon>Desulfobacterales</taxon>
        <taxon>Desulfosarcinaceae</taxon>
        <taxon>Desulfosarcina</taxon>
    </lineage>
</organism>
<dbReference type="Gene3D" id="3.30.70.20">
    <property type="match status" value="2"/>
</dbReference>
<protein>
    <recommendedName>
        <fullName evidence="5">4Fe-4S ferredoxin-type domain-containing protein</fullName>
    </recommendedName>
</protein>
<dbReference type="GO" id="GO:0051539">
    <property type="term" value="F:4 iron, 4 sulfur cluster binding"/>
    <property type="evidence" value="ECO:0007669"/>
    <property type="project" value="UniProtKB-KW"/>
</dbReference>
<gene>
    <name evidence="6" type="ORF">DSCO28_64870</name>
</gene>
<dbReference type="InterPro" id="IPR050954">
    <property type="entry name" value="ET_IronSulfur_Cluster-Binding"/>
</dbReference>
<evidence type="ECO:0000313" key="7">
    <source>
        <dbReference type="Proteomes" id="UP000425960"/>
    </source>
</evidence>
<keyword evidence="1" id="KW-0004">4Fe-4S</keyword>
<dbReference type="PANTHER" id="PTHR43177">
    <property type="entry name" value="PROTEIN NRFC"/>
    <property type="match status" value="1"/>
</dbReference>